<dbReference type="Pfam" id="PF04205">
    <property type="entry name" value="FMN_bind"/>
    <property type="match status" value="1"/>
</dbReference>
<keyword evidence="2 6" id="KW-0597">Phosphoprotein</keyword>
<dbReference type="GO" id="GO:0005886">
    <property type="term" value="C:plasma membrane"/>
    <property type="evidence" value="ECO:0007669"/>
    <property type="project" value="UniProtKB-SubCell"/>
</dbReference>
<dbReference type="PIRSF" id="PIRSF006091">
    <property type="entry name" value="E_trnsport_RnfG"/>
    <property type="match status" value="1"/>
</dbReference>
<evidence type="ECO:0000256" key="6">
    <source>
        <dbReference type="HAMAP-Rule" id="MF_00479"/>
    </source>
</evidence>
<dbReference type="GO" id="GO:0009055">
    <property type="term" value="F:electron transfer activity"/>
    <property type="evidence" value="ECO:0007669"/>
    <property type="project" value="InterPro"/>
</dbReference>
<keyword evidence="3 6" id="KW-0285">Flavoprotein</keyword>
<comment type="subunit">
    <text evidence="6">The complex is composed of six subunits: RnfA, RnfB, RnfC, RnfD, RnfE and RnfG.</text>
</comment>
<proteinExistence type="inferred from homology"/>
<feature type="domain" description="FMN-binding" evidence="7">
    <location>
        <begin position="96"/>
        <end position="188"/>
    </location>
</feature>
<keyword evidence="6" id="KW-1133">Transmembrane helix</keyword>
<keyword evidence="4 6" id="KW-0288">FMN</keyword>
<dbReference type="PANTHER" id="PTHR36118">
    <property type="entry name" value="ION-TRANSLOCATING OXIDOREDUCTASE COMPLEX SUBUNIT G"/>
    <property type="match status" value="1"/>
</dbReference>
<sequence>MLANGLLLLGLTLLAVALLSGLQQLVAERTRQAERALQSRELNRLLPPELRDDALLDSRRDLQHPLLGSIHAQPAYIAQRQGRAVAVILPATAVDGYNGSIHLQVAIRADGRISAVRLLEHRETPGLGDRIEAGKSHWLQGFSGKSLDDPAAAGWTLKKQQGEFDQFAGATITPRAVVHAVRRTLQYFEAHRQQLLDTAGQR</sequence>
<dbReference type="SMART" id="SM00900">
    <property type="entry name" value="FMN_bind"/>
    <property type="match status" value="1"/>
</dbReference>
<reference evidence="8 9" key="1">
    <citation type="submission" date="2018-06" db="EMBL/GenBank/DDBJ databases">
        <title>Three novel Pseudomonas species isolated from symptomatic oak.</title>
        <authorList>
            <person name="Bueno-Gonzalez V."/>
            <person name="Brady C."/>
        </authorList>
    </citation>
    <scope>NUCLEOTIDE SEQUENCE [LARGE SCALE GENOMIC DNA]</scope>
    <source>
        <strain evidence="8 9">P17C</strain>
    </source>
</reference>
<dbReference type="GO" id="GO:0022900">
    <property type="term" value="P:electron transport chain"/>
    <property type="evidence" value="ECO:0007669"/>
    <property type="project" value="UniProtKB-UniRule"/>
</dbReference>
<dbReference type="NCBIfam" id="NF002519">
    <property type="entry name" value="PRK01908.1"/>
    <property type="match status" value="1"/>
</dbReference>
<dbReference type="EMBL" id="QJUP01000018">
    <property type="protein sequence ID" value="TBU94612.1"/>
    <property type="molecule type" value="Genomic_DNA"/>
</dbReference>
<evidence type="ECO:0000256" key="1">
    <source>
        <dbReference type="ARBA" id="ARBA00022448"/>
    </source>
</evidence>
<keyword evidence="6" id="KW-0997">Cell inner membrane</keyword>
<name>A0A4Q9R3X3_9GAMM</name>
<comment type="caution">
    <text evidence="8">The sequence shown here is derived from an EMBL/GenBank/DDBJ whole genome shotgun (WGS) entry which is preliminary data.</text>
</comment>
<dbReference type="PANTHER" id="PTHR36118:SF1">
    <property type="entry name" value="ION-TRANSLOCATING OXIDOREDUCTASE COMPLEX SUBUNIT G"/>
    <property type="match status" value="1"/>
</dbReference>
<keyword evidence="1 6" id="KW-0813">Transport</keyword>
<dbReference type="AlphaFoldDB" id="A0A4Q9R3X3"/>
<dbReference type="NCBIfam" id="TIGR01947">
    <property type="entry name" value="rnfG"/>
    <property type="match status" value="1"/>
</dbReference>
<gene>
    <name evidence="6" type="primary">rnfG</name>
    <name evidence="8" type="ORF">DNJ96_13290</name>
</gene>
<evidence type="ECO:0000256" key="4">
    <source>
        <dbReference type="ARBA" id="ARBA00022643"/>
    </source>
</evidence>
<keyword evidence="5 6" id="KW-0249">Electron transport</keyword>
<keyword evidence="6" id="KW-1278">Translocase</keyword>
<protein>
    <recommendedName>
        <fullName evidence="6">Ion-translocating oxidoreductase complex subunit G</fullName>
        <ecNumber evidence="6">7.-.-.-</ecNumber>
    </recommendedName>
    <alternativeName>
        <fullName evidence="6">Rnf electron transport complex subunit G</fullName>
    </alternativeName>
</protein>
<dbReference type="Proteomes" id="UP000292639">
    <property type="component" value="Unassembled WGS sequence"/>
</dbReference>
<keyword evidence="9" id="KW-1185">Reference proteome</keyword>
<comment type="cofactor">
    <cofactor evidence="6">
        <name>FMN</name>
        <dbReference type="ChEBI" id="CHEBI:58210"/>
    </cofactor>
</comment>
<comment type="similarity">
    <text evidence="6">Belongs to the RnfG family.</text>
</comment>
<evidence type="ECO:0000313" key="9">
    <source>
        <dbReference type="Proteomes" id="UP000292639"/>
    </source>
</evidence>
<accession>A0A4Q9R3X3</accession>
<dbReference type="HAMAP" id="MF_00479">
    <property type="entry name" value="RsxG_RnfG"/>
    <property type="match status" value="1"/>
</dbReference>
<dbReference type="InterPro" id="IPR007329">
    <property type="entry name" value="FMN-bd"/>
</dbReference>
<evidence type="ECO:0000256" key="3">
    <source>
        <dbReference type="ARBA" id="ARBA00022630"/>
    </source>
</evidence>
<keyword evidence="6" id="KW-0472">Membrane</keyword>
<feature type="modified residue" description="FMN phosphoryl threonine" evidence="6">
    <location>
        <position position="171"/>
    </location>
</feature>
<comment type="function">
    <text evidence="6">Part of a membrane-bound complex that couples electron transfer with translocation of ions across the membrane.</text>
</comment>
<dbReference type="GO" id="GO:0010181">
    <property type="term" value="F:FMN binding"/>
    <property type="evidence" value="ECO:0007669"/>
    <property type="project" value="InterPro"/>
</dbReference>
<evidence type="ECO:0000256" key="2">
    <source>
        <dbReference type="ARBA" id="ARBA00022553"/>
    </source>
</evidence>
<keyword evidence="6" id="KW-1003">Cell membrane</keyword>
<comment type="subcellular location">
    <subcellularLocation>
        <location evidence="6">Cell inner membrane</location>
        <topology evidence="6">Single-pass membrane protein</topology>
    </subcellularLocation>
</comment>
<dbReference type="EC" id="7.-.-.-" evidence="6"/>
<organism evidence="8 9">
    <name type="scientific">Stutzerimonas kirkiae</name>
    <dbReference type="NCBI Taxonomy" id="2211392"/>
    <lineage>
        <taxon>Bacteria</taxon>
        <taxon>Pseudomonadati</taxon>
        <taxon>Pseudomonadota</taxon>
        <taxon>Gammaproteobacteria</taxon>
        <taxon>Pseudomonadales</taxon>
        <taxon>Pseudomonadaceae</taxon>
        <taxon>Stutzerimonas</taxon>
    </lineage>
</organism>
<evidence type="ECO:0000313" key="8">
    <source>
        <dbReference type="EMBL" id="TBU94612.1"/>
    </source>
</evidence>
<evidence type="ECO:0000259" key="7">
    <source>
        <dbReference type="SMART" id="SM00900"/>
    </source>
</evidence>
<keyword evidence="6" id="KW-0812">Transmembrane</keyword>
<dbReference type="InterPro" id="IPR010209">
    <property type="entry name" value="Ion_transpt_RnfG/RsxG"/>
</dbReference>
<evidence type="ECO:0000256" key="5">
    <source>
        <dbReference type="ARBA" id="ARBA00022982"/>
    </source>
</evidence>